<dbReference type="EMBL" id="CP111016">
    <property type="protein sequence ID" value="WAR04485.1"/>
    <property type="molecule type" value="Genomic_DNA"/>
</dbReference>
<organism evidence="3 4">
    <name type="scientific">Mya arenaria</name>
    <name type="common">Soft-shell clam</name>
    <dbReference type="NCBI Taxonomy" id="6604"/>
    <lineage>
        <taxon>Eukaryota</taxon>
        <taxon>Metazoa</taxon>
        <taxon>Spiralia</taxon>
        <taxon>Lophotrochozoa</taxon>
        <taxon>Mollusca</taxon>
        <taxon>Bivalvia</taxon>
        <taxon>Autobranchia</taxon>
        <taxon>Heteroconchia</taxon>
        <taxon>Euheterodonta</taxon>
        <taxon>Imparidentia</taxon>
        <taxon>Neoheterodontei</taxon>
        <taxon>Myida</taxon>
        <taxon>Myoidea</taxon>
        <taxon>Myidae</taxon>
        <taxon>Mya</taxon>
    </lineage>
</organism>
<dbReference type="PANTHER" id="PTHR43730:SF1">
    <property type="entry name" value="BETA-MANNOSIDASE"/>
    <property type="match status" value="1"/>
</dbReference>
<dbReference type="InterPro" id="IPR050887">
    <property type="entry name" value="Beta-mannosidase_GH2"/>
</dbReference>
<dbReference type="Pfam" id="PF00703">
    <property type="entry name" value="Glyco_hydro_2"/>
    <property type="match status" value="1"/>
</dbReference>
<evidence type="ECO:0000256" key="1">
    <source>
        <dbReference type="ARBA" id="ARBA00023295"/>
    </source>
</evidence>
<dbReference type="PANTHER" id="PTHR43730">
    <property type="entry name" value="BETA-MANNOSIDASE"/>
    <property type="match status" value="1"/>
</dbReference>
<sequence length="175" mass="19555">MARGGRESRAIECRQTARPATFMGNAMAIWSGRCNALSAGTGDPHLSPRASAQTDGERIWELHVTVFTRCARDVDISGTMTVTLSDTRLSWHSLIQGTNIEKILLNFTVSKNQVSTWWPRGYGGQLLYNLTATLEDGRGELVSRKSVRFGFRSVQLVQDPIKDMHPNNEAFQDRE</sequence>
<evidence type="ECO:0000313" key="3">
    <source>
        <dbReference type="EMBL" id="WAR04485.1"/>
    </source>
</evidence>
<keyword evidence="1" id="KW-0378">Hydrolase</keyword>
<name>A0ABY7E3Q6_MYAAR</name>
<keyword evidence="1" id="KW-0326">Glycosidase</keyword>
<dbReference type="InterPro" id="IPR013783">
    <property type="entry name" value="Ig-like_fold"/>
</dbReference>
<gene>
    <name evidence="3" type="ORF">MAR_019854</name>
</gene>
<keyword evidence="4" id="KW-1185">Reference proteome</keyword>
<dbReference type="Gene3D" id="2.60.40.10">
    <property type="entry name" value="Immunoglobulins"/>
    <property type="match status" value="1"/>
</dbReference>
<dbReference type="InterPro" id="IPR036156">
    <property type="entry name" value="Beta-gal/glucu_dom_sf"/>
</dbReference>
<feature type="domain" description="Glycoside hydrolase family 2 immunoglobulin-like beta-sandwich" evidence="2">
    <location>
        <begin position="58"/>
        <end position="152"/>
    </location>
</feature>
<protein>
    <submittedName>
        <fullName evidence="3">MANBA-like protein</fullName>
    </submittedName>
</protein>
<dbReference type="Proteomes" id="UP001164746">
    <property type="component" value="Chromosome 5"/>
</dbReference>
<dbReference type="InterPro" id="IPR006102">
    <property type="entry name" value="Ig-like_GH2"/>
</dbReference>
<proteinExistence type="predicted"/>
<reference evidence="3" key="1">
    <citation type="submission" date="2022-11" db="EMBL/GenBank/DDBJ databases">
        <title>Centuries of genome instability and evolution in soft-shell clam transmissible cancer (bioRxiv).</title>
        <authorList>
            <person name="Hart S.F.M."/>
            <person name="Yonemitsu M.A."/>
            <person name="Giersch R.M."/>
            <person name="Beal B.F."/>
            <person name="Arriagada G."/>
            <person name="Davis B.W."/>
            <person name="Ostrander E.A."/>
            <person name="Goff S.P."/>
            <person name="Metzger M.J."/>
        </authorList>
    </citation>
    <scope>NUCLEOTIDE SEQUENCE</scope>
    <source>
        <strain evidence="3">MELC-2E11</strain>
        <tissue evidence="3">Siphon/mantle</tissue>
    </source>
</reference>
<evidence type="ECO:0000259" key="2">
    <source>
        <dbReference type="Pfam" id="PF00703"/>
    </source>
</evidence>
<accession>A0ABY7E3Q6</accession>
<dbReference type="SUPFAM" id="SSF49303">
    <property type="entry name" value="beta-Galactosidase/glucuronidase domain"/>
    <property type="match status" value="1"/>
</dbReference>
<evidence type="ECO:0000313" key="4">
    <source>
        <dbReference type="Proteomes" id="UP001164746"/>
    </source>
</evidence>